<reference evidence="2" key="1">
    <citation type="submission" date="2020-02" db="EMBL/GenBank/DDBJ databases">
        <authorList>
            <person name="Scholz U."/>
            <person name="Mascher M."/>
            <person name="Fiebig A."/>
        </authorList>
    </citation>
    <scope>NUCLEOTIDE SEQUENCE</scope>
</reference>
<dbReference type="PANTHER" id="PTHR33067:SF9">
    <property type="entry name" value="RNA-DIRECTED DNA POLYMERASE"/>
    <property type="match status" value="1"/>
</dbReference>
<name>A0A7I8L3R8_SPIIN</name>
<dbReference type="EMBL" id="LR746273">
    <property type="protein sequence ID" value="CAA7403998.1"/>
    <property type="molecule type" value="Genomic_DNA"/>
</dbReference>
<dbReference type="InterPro" id="IPR021109">
    <property type="entry name" value="Peptidase_aspartic_dom_sf"/>
</dbReference>
<dbReference type="AlphaFoldDB" id="A0A7I8L3R8"/>
<protein>
    <submittedName>
        <fullName evidence="2">Uncharacterized protein</fullName>
    </submittedName>
</protein>
<evidence type="ECO:0000256" key="1">
    <source>
        <dbReference type="SAM" id="MobiDB-lite"/>
    </source>
</evidence>
<gene>
    <name evidence="2" type="ORF">SI8410_10014676</name>
</gene>
<evidence type="ECO:0000313" key="2">
    <source>
        <dbReference type="EMBL" id="CAA7403998.1"/>
    </source>
</evidence>
<evidence type="ECO:0000313" key="3">
    <source>
        <dbReference type="Proteomes" id="UP000663760"/>
    </source>
</evidence>
<dbReference type="PANTHER" id="PTHR33067">
    <property type="entry name" value="RNA-DIRECTED DNA POLYMERASE-RELATED"/>
    <property type="match status" value="1"/>
</dbReference>
<accession>A0A7I8L3R8</accession>
<organism evidence="2 3">
    <name type="scientific">Spirodela intermedia</name>
    <name type="common">Intermediate duckweed</name>
    <dbReference type="NCBI Taxonomy" id="51605"/>
    <lineage>
        <taxon>Eukaryota</taxon>
        <taxon>Viridiplantae</taxon>
        <taxon>Streptophyta</taxon>
        <taxon>Embryophyta</taxon>
        <taxon>Tracheophyta</taxon>
        <taxon>Spermatophyta</taxon>
        <taxon>Magnoliopsida</taxon>
        <taxon>Liliopsida</taxon>
        <taxon>Araceae</taxon>
        <taxon>Lemnoideae</taxon>
        <taxon>Spirodela</taxon>
    </lineage>
</organism>
<proteinExistence type="predicted"/>
<keyword evidence="3" id="KW-1185">Reference proteome</keyword>
<feature type="region of interest" description="Disordered" evidence="1">
    <location>
        <begin position="1"/>
        <end position="21"/>
    </location>
</feature>
<dbReference type="Proteomes" id="UP000663760">
    <property type="component" value="Chromosome 10"/>
</dbReference>
<dbReference type="Gene3D" id="2.40.70.10">
    <property type="entry name" value="Acid Proteases"/>
    <property type="match status" value="1"/>
</dbReference>
<sequence length="253" mass="29795">MYRINHGRQNQGVRDKRSPEAVLDKDSRKYFETLHAISKLRNGKILPDPYREKREENNLEYEEKEDKEDQGTRVYETISSILFNHILEKHRYLRAPLITCEIRGMLFTRSLLDLGAIEFQLADGLIRQSYRILEDVIVKMESCYFHVDFIVADMKMNDNITHTPIILGRPFLTIAKTIMDWGKGMVELKFGHKKVEIKISKLIKYFENFIEDCNHIDLSDEFVDDNILCMTSILDPPQFLIEKNILPSDEEKH</sequence>
<dbReference type="OrthoDB" id="1934381at2759"/>